<sequence>MMRRLLPDFLRCILSLLFLAALTGLFPAAARSTEHPGVLHFESREQEWETRTRQIHMQGEARIFGNDGDLRAETIRIRFFPQSMDATPSPDKLESLTAQGFVRVSSEDLQAFADKARYEGQPQHLFLDGAPAEILHPDIHITGNSIFYDRLKERMEVRGTKQTPTTLEDRSPESRETGPTTASALLQKWDFTERTLTLTGNVHIIQPGTDLRADTITIHYKEQDSNPDQKPEASSAPTIERAIAEGKVQLTQHDGNASGDRAIYTAEDDTVVLTGSPARMERSGGNMLQGPIIVLDRKTGEVQISGGASGTLHPDSSPSF</sequence>
<dbReference type="RefSeq" id="WP_265423688.1">
    <property type="nucleotide sequence ID" value="NZ_JAPFPW010000002.1"/>
</dbReference>
<evidence type="ECO:0000256" key="1">
    <source>
        <dbReference type="ARBA" id="ARBA00022729"/>
    </source>
</evidence>
<name>A0ABT3N5U9_9BACT</name>
<dbReference type="Gene3D" id="2.60.450.10">
    <property type="entry name" value="Lipopolysaccharide (LPS) transport protein A like domain"/>
    <property type="match status" value="2"/>
</dbReference>
<dbReference type="Pfam" id="PF03968">
    <property type="entry name" value="LptD_N"/>
    <property type="match status" value="2"/>
</dbReference>
<protein>
    <submittedName>
        <fullName evidence="4">LptA/OstA family protein</fullName>
    </submittedName>
</protein>
<dbReference type="Proteomes" id="UP001209681">
    <property type="component" value="Unassembled WGS sequence"/>
</dbReference>
<feature type="compositionally biased region" description="Basic and acidic residues" evidence="2">
    <location>
        <begin position="167"/>
        <end position="176"/>
    </location>
</feature>
<feature type="region of interest" description="Disordered" evidence="2">
    <location>
        <begin position="157"/>
        <end position="182"/>
    </location>
</feature>
<comment type="caution">
    <text evidence="4">The sequence shown here is derived from an EMBL/GenBank/DDBJ whole genome shotgun (WGS) entry which is preliminary data.</text>
</comment>
<accession>A0ABT3N5U9</accession>
<dbReference type="PANTHER" id="PTHR36504">
    <property type="entry name" value="LIPOPOLYSACCHARIDE EXPORT SYSTEM PROTEIN LPTA"/>
    <property type="match status" value="1"/>
</dbReference>
<dbReference type="EMBL" id="JAPFPW010000002">
    <property type="protein sequence ID" value="MCW7752826.1"/>
    <property type="molecule type" value="Genomic_DNA"/>
</dbReference>
<evidence type="ECO:0000256" key="2">
    <source>
        <dbReference type="SAM" id="MobiDB-lite"/>
    </source>
</evidence>
<proteinExistence type="predicted"/>
<dbReference type="InterPro" id="IPR052037">
    <property type="entry name" value="LPS_export_LptA"/>
</dbReference>
<evidence type="ECO:0000313" key="4">
    <source>
        <dbReference type="EMBL" id="MCW7752826.1"/>
    </source>
</evidence>
<feature type="domain" description="Organic solvent tolerance-like N-terminal" evidence="3">
    <location>
        <begin position="188"/>
        <end position="300"/>
    </location>
</feature>
<feature type="domain" description="Organic solvent tolerance-like N-terminal" evidence="3">
    <location>
        <begin position="42"/>
        <end position="153"/>
    </location>
</feature>
<keyword evidence="1" id="KW-0732">Signal</keyword>
<evidence type="ECO:0000259" key="3">
    <source>
        <dbReference type="Pfam" id="PF03968"/>
    </source>
</evidence>
<reference evidence="4 5" key="1">
    <citation type="submission" date="2022-11" db="EMBL/GenBank/DDBJ databases">
        <title>Desulfobotulus tamanensis H1 sp. nov. - anaerobic, alkaliphilic, sulphate reducing bacterium isolated from terrestrial mud volcano.</title>
        <authorList>
            <person name="Frolova A."/>
            <person name="Merkel A.Y."/>
            <person name="Slobodkin A.I."/>
        </authorList>
    </citation>
    <scope>NUCLEOTIDE SEQUENCE [LARGE SCALE GENOMIC DNA]</scope>
    <source>
        <strain evidence="4 5">H1</strain>
    </source>
</reference>
<gene>
    <name evidence="4" type="ORF">OOT00_02385</name>
</gene>
<dbReference type="PANTHER" id="PTHR36504:SF1">
    <property type="entry name" value="LIPOPOLYSACCHARIDE EXPORT SYSTEM PROTEIN LPTA"/>
    <property type="match status" value="1"/>
</dbReference>
<keyword evidence="5" id="KW-1185">Reference proteome</keyword>
<dbReference type="InterPro" id="IPR005653">
    <property type="entry name" value="OstA-like_N"/>
</dbReference>
<evidence type="ECO:0000313" key="5">
    <source>
        <dbReference type="Proteomes" id="UP001209681"/>
    </source>
</evidence>
<organism evidence="4 5">
    <name type="scientific">Desulfobotulus pelophilus</name>
    <dbReference type="NCBI Taxonomy" id="2823377"/>
    <lineage>
        <taxon>Bacteria</taxon>
        <taxon>Pseudomonadati</taxon>
        <taxon>Thermodesulfobacteriota</taxon>
        <taxon>Desulfobacteria</taxon>
        <taxon>Desulfobacterales</taxon>
        <taxon>Desulfobacteraceae</taxon>
        <taxon>Desulfobotulus</taxon>
    </lineage>
</organism>